<evidence type="ECO:0008006" key="4">
    <source>
        <dbReference type="Google" id="ProtNLM"/>
    </source>
</evidence>
<dbReference type="GO" id="GO:0016491">
    <property type="term" value="F:oxidoreductase activity"/>
    <property type="evidence" value="ECO:0007669"/>
    <property type="project" value="UniProtKB-KW"/>
</dbReference>
<dbReference type="PANTHER" id="PTHR43157:SF31">
    <property type="entry name" value="PHOSPHATIDYLINOSITOL-GLYCAN BIOSYNTHESIS CLASS F PROTEIN"/>
    <property type="match status" value="1"/>
</dbReference>
<dbReference type="Proteomes" id="UP001530315">
    <property type="component" value="Unassembled WGS sequence"/>
</dbReference>
<dbReference type="PANTHER" id="PTHR43157">
    <property type="entry name" value="PHOSPHATIDYLINOSITOL-GLYCAN BIOSYNTHESIS CLASS F PROTEIN-RELATED"/>
    <property type="match status" value="1"/>
</dbReference>
<gene>
    <name evidence="2" type="ORF">ACHAW5_009398</name>
</gene>
<organism evidence="2 3">
    <name type="scientific">Stephanodiscus triporus</name>
    <dbReference type="NCBI Taxonomy" id="2934178"/>
    <lineage>
        <taxon>Eukaryota</taxon>
        <taxon>Sar</taxon>
        <taxon>Stramenopiles</taxon>
        <taxon>Ochrophyta</taxon>
        <taxon>Bacillariophyta</taxon>
        <taxon>Coscinodiscophyceae</taxon>
        <taxon>Thalassiosirophycidae</taxon>
        <taxon>Stephanodiscales</taxon>
        <taxon>Stephanodiscaceae</taxon>
        <taxon>Stephanodiscus</taxon>
    </lineage>
</organism>
<dbReference type="SUPFAM" id="SSF51735">
    <property type="entry name" value="NAD(P)-binding Rossmann-fold domains"/>
    <property type="match status" value="1"/>
</dbReference>
<evidence type="ECO:0000256" key="1">
    <source>
        <dbReference type="ARBA" id="ARBA00023002"/>
    </source>
</evidence>
<accession>A0ABD3PLE8</accession>
<evidence type="ECO:0000313" key="3">
    <source>
        <dbReference type="Proteomes" id="UP001530315"/>
    </source>
</evidence>
<dbReference type="Gene3D" id="3.40.50.720">
    <property type="entry name" value="NAD(P)-binding Rossmann-like Domain"/>
    <property type="match status" value="1"/>
</dbReference>
<keyword evidence="3" id="KW-1185">Reference proteome</keyword>
<comment type="caution">
    <text evidence="2">The sequence shown here is derived from an EMBL/GenBank/DDBJ whole genome shotgun (WGS) entry which is preliminary data.</text>
</comment>
<dbReference type="InterPro" id="IPR036291">
    <property type="entry name" value="NAD(P)-bd_dom_sf"/>
</dbReference>
<protein>
    <recommendedName>
        <fullName evidence="4">Protochlorophyllide reductase</fullName>
    </recommendedName>
</protein>
<name>A0ABD3PLE8_9STRA</name>
<sequence length="341" mass="37224">MLSTVGGVAALVAGGGAILLRRRVSRDWIARSSVIRRDDRDRSSPGDASTTIVTGGNVGLGYAAAMDLAGLGRRIVLACRDVDAGERAAAAHTASARATTKSFARGWTCRRWIRVRSFAAEMSTRDRGVRALGRLEDEDRGRPRDPLLAWNPLGHFKADTVAPASVERSGIDGRIVIVSLDLVQGGKIDSCVDRDFVHDGRVPDEGEKRSFAPTGYCDSKLMNMLTCRELAVRLRGSTITTYAVSPGFCRSQLGRNVRMPLYKKALAAPIMRLFQRSAEQGALNIVHAVIEDKEALESGAMYQDGKIWDDGVKLVETLGDDLQKGLWEISEELIKEKKRNV</sequence>
<dbReference type="AlphaFoldDB" id="A0ABD3PLE8"/>
<proteinExistence type="predicted"/>
<evidence type="ECO:0000313" key="2">
    <source>
        <dbReference type="EMBL" id="KAL3788552.1"/>
    </source>
</evidence>
<reference evidence="2 3" key="1">
    <citation type="submission" date="2024-10" db="EMBL/GenBank/DDBJ databases">
        <title>Updated reference genomes for cyclostephanoid diatoms.</title>
        <authorList>
            <person name="Roberts W.R."/>
            <person name="Alverson A.J."/>
        </authorList>
    </citation>
    <scope>NUCLEOTIDE SEQUENCE [LARGE SCALE GENOMIC DNA]</scope>
    <source>
        <strain evidence="2 3">AJA276-08</strain>
    </source>
</reference>
<keyword evidence="1" id="KW-0560">Oxidoreductase</keyword>
<dbReference type="EMBL" id="JALLAZ020000722">
    <property type="protein sequence ID" value="KAL3788552.1"/>
    <property type="molecule type" value="Genomic_DNA"/>
</dbReference>